<protein>
    <submittedName>
        <fullName evidence="2">Uncharacterized protein</fullName>
    </submittedName>
</protein>
<feature type="compositionally biased region" description="Basic and acidic residues" evidence="1">
    <location>
        <begin position="40"/>
        <end position="51"/>
    </location>
</feature>
<dbReference type="VEuPathDB" id="TriTrypDB:TM35_000211810"/>
<keyword evidence="3" id="KW-1185">Reference proteome</keyword>
<dbReference type="Proteomes" id="UP000192257">
    <property type="component" value="Unassembled WGS sequence"/>
</dbReference>
<comment type="caution">
    <text evidence="2">The sequence shown here is derived from an EMBL/GenBank/DDBJ whole genome shotgun (WGS) entry which is preliminary data.</text>
</comment>
<dbReference type="EMBL" id="NBCO01000021">
    <property type="protein sequence ID" value="ORC87575.1"/>
    <property type="molecule type" value="Genomic_DNA"/>
</dbReference>
<dbReference type="GeneID" id="39986811"/>
<dbReference type="RefSeq" id="XP_028881641.1">
    <property type="nucleotide sequence ID" value="XM_029027031.1"/>
</dbReference>
<gene>
    <name evidence="2" type="ORF">TM35_000211810</name>
</gene>
<organism evidence="2 3">
    <name type="scientific">Trypanosoma theileri</name>
    <dbReference type="NCBI Taxonomy" id="67003"/>
    <lineage>
        <taxon>Eukaryota</taxon>
        <taxon>Discoba</taxon>
        <taxon>Euglenozoa</taxon>
        <taxon>Kinetoplastea</taxon>
        <taxon>Metakinetoplastina</taxon>
        <taxon>Trypanosomatida</taxon>
        <taxon>Trypanosomatidae</taxon>
        <taxon>Trypanosoma</taxon>
    </lineage>
</organism>
<name>A0A1X0NS92_9TRYP</name>
<sequence>MLLRRHSFLFAPRRVNSGNGIKKAQTRVVPFSQQQQQEKQQQEKQEKEEIKGCSREKVAVSSATHCGDSENMEEYFLQRLSQARKGVSTQINTSSYLPFTQDSLIDTPCSPSGIIPHNPHTTLSVREDVRFHRRLSSRFTTVCDQEKSYGTAEIPFNTLYNDVHLRFKWAREAMQILHESIQQQEKEKEGKKVLGGNKITLPRRLVVLVLYSHTQHSVAVGGHMKRIREIVKAMLAERYNEVLGLLTVAVGIKCRSLATPTKSRRRKEISEECEELGMTLDHNDPFIQDDVLWYPNAGLYTFNASLQCICAAAVQKGKSKENLSIPALYTKVLIVSEGWLHARTAAELHQPHLSYCEDERSREETSTVQVEPLPFVLGSAHSEEELYQFARYTACRALV</sequence>
<reference evidence="2 3" key="1">
    <citation type="submission" date="2017-03" db="EMBL/GenBank/DDBJ databases">
        <title>An alternative strategy for trypanosome survival in the mammalian bloodstream revealed through genome and transcriptome analysis of the ubiquitous bovine parasite Trypanosoma (Megatrypanum) theileri.</title>
        <authorList>
            <person name="Kelly S."/>
            <person name="Ivens A."/>
            <person name="Mott A."/>
            <person name="O'Neill E."/>
            <person name="Emms D."/>
            <person name="Macleod O."/>
            <person name="Voorheis P."/>
            <person name="Matthews J."/>
            <person name="Matthews K."/>
            <person name="Carrington M."/>
        </authorList>
    </citation>
    <scope>NUCLEOTIDE SEQUENCE [LARGE SCALE GENOMIC DNA]</scope>
    <source>
        <strain evidence="2">Edinburgh</strain>
    </source>
</reference>
<dbReference type="AlphaFoldDB" id="A0A1X0NS92"/>
<accession>A0A1X0NS92</accession>
<feature type="region of interest" description="Disordered" evidence="1">
    <location>
        <begin position="26"/>
        <end position="51"/>
    </location>
</feature>
<proteinExistence type="predicted"/>
<evidence type="ECO:0000313" key="2">
    <source>
        <dbReference type="EMBL" id="ORC87575.1"/>
    </source>
</evidence>
<evidence type="ECO:0000313" key="3">
    <source>
        <dbReference type="Proteomes" id="UP000192257"/>
    </source>
</evidence>
<evidence type="ECO:0000256" key="1">
    <source>
        <dbReference type="SAM" id="MobiDB-lite"/>
    </source>
</evidence>
<dbReference type="OrthoDB" id="251804at2759"/>